<dbReference type="InterPro" id="IPR006380">
    <property type="entry name" value="SPP-like_dom"/>
</dbReference>
<proteinExistence type="predicted"/>
<dbReference type="Proteomes" id="UP001163255">
    <property type="component" value="Chromosome"/>
</dbReference>
<evidence type="ECO:0000259" key="2">
    <source>
        <dbReference type="Pfam" id="PF05116"/>
    </source>
</evidence>
<dbReference type="SUPFAM" id="SSF56784">
    <property type="entry name" value="HAD-like"/>
    <property type="match status" value="1"/>
</dbReference>
<reference evidence="3" key="1">
    <citation type="submission" date="2022-10" db="EMBL/GenBank/DDBJ databases">
        <title>Completed Genome Sequence of two octocoral isolated bacterium, Endozoicomonas euniceicola EF212T and Endozoicomonas gorgoniicola PS125T.</title>
        <authorList>
            <person name="Chiou Y.-J."/>
            <person name="Chen Y.-H."/>
        </authorList>
    </citation>
    <scope>NUCLEOTIDE SEQUENCE</scope>
    <source>
        <strain evidence="3">EF212</strain>
    </source>
</reference>
<evidence type="ECO:0000256" key="1">
    <source>
        <dbReference type="SAM" id="Phobius"/>
    </source>
</evidence>
<keyword evidence="4" id="KW-1185">Reference proteome</keyword>
<feature type="transmembrane region" description="Helical" evidence="1">
    <location>
        <begin position="13"/>
        <end position="33"/>
    </location>
</feature>
<dbReference type="Pfam" id="PF05116">
    <property type="entry name" value="S6PP"/>
    <property type="match status" value="1"/>
</dbReference>
<dbReference type="RefSeq" id="WP_262601212.1">
    <property type="nucleotide sequence ID" value="NZ_CP103300.1"/>
</dbReference>
<organism evidence="3 4">
    <name type="scientific">Endozoicomonas euniceicola</name>
    <dbReference type="NCBI Taxonomy" id="1234143"/>
    <lineage>
        <taxon>Bacteria</taxon>
        <taxon>Pseudomonadati</taxon>
        <taxon>Pseudomonadota</taxon>
        <taxon>Gammaproteobacteria</taxon>
        <taxon>Oceanospirillales</taxon>
        <taxon>Endozoicomonadaceae</taxon>
        <taxon>Endozoicomonas</taxon>
    </lineage>
</organism>
<dbReference type="EMBL" id="CP103300">
    <property type="protein sequence ID" value="UYM18449.1"/>
    <property type="molecule type" value="Genomic_DNA"/>
</dbReference>
<feature type="domain" description="Sucrose phosphatase-like" evidence="2">
    <location>
        <begin position="145"/>
        <end position="219"/>
    </location>
</feature>
<keyword evidence="1" id="KW-0472">Membrane</keyword>
<gene>
    <name evidence="3" type="ORF">NX720_11285</name>
</gene>
<evidence type="ECO:0000313" key="4">
    <source>
        <dbReference type="Proteomes" id="UP001163255"/>
    </source>
</evidence>
<sequence>MVTIQLPRVKVELYLWCQVLFSSLLLIVSTDVFSSGQLIMRTSVWNENINAVSQSFCNQKIKNAGCNISKVDGLGGRLLSSSNSRNTWKGFAVNLFTSVYNQIYLFFMTMGKNDKERKRIENLYNLKLQLEELRKIMTENPEWVLILVWDIDGTIYYHSSEDDEDLSAELTTVFQELRESEQLLLIYNTGRDKSFNDFSFKRWSKPIPKPDIIIADEGSYYLFNKFANNPLFNGDKLVFDNSENDKYFYMEHHELLSINGCEVAFSPHSLKNECQPSENASDEESDTSDTNIKKVVRIMKSITQSESKYDYWHQRYERYEDNTSIIFLYHRHYNKGASFSRLMNWLSNEHSSFKGKIKIISSAGDSLHDMAMMHPDMHFSFDESYQETELTPRLPPNTIFAGAVLSKGGELQKKRFKPLFEGLETVNSKMESILGIVEGTVTLLLKQIPVIGSGSWFW</sequence>
<dbReference type="InterPro" id="IPR023214">
    <property type="entry name" value="HAD_sf"/>
</dbReference>
<protein>
    <recommendedName>
        <fullName evidence="2">Sucrose phosphatase-like domain-containing protein</fullName>
    </recommendedName>
</protein>
<dbReference type="InterPro" id="IPR036412">
    <property type="entry name" value="HAD-like_sf"/>
</dbReference>
<dbReference type="Gene3D" id="3.90.1070.10">
    <property type="match status" value="1"/>
</dbReference>
<keyword evidence="1" id="KW-1133">Transmembrane helix</keyword>
<keyword evidence="1" id="KW-0812">Transmembrane</keyword>
<name>A0ABY6H073_9GAMM</name>
<dbReference type="Gene3D" id="3.40.50.1000">
    <property type="entry name" value="HAD superfamily/HAD-like"/>
    <property type="match status" value="1"/>
</dbReference>
<accession>A0ABY6H073</accession>
<evidence type="ECO:0000313" key="3">
    <source>
        <dbReference type="EMBL" id="UYM18449.1"/>
    </source>
</evidence>